<keyword evidence="3" id="KW-1185">Reference proteome</keyword>
<comment type="caution">
    <text evidence="2">The sequence shown here is derived from an EMBL/GenBank/DDBJ whole genome shotgun (WGS) entry which is preliminary data.</text>
</comment>
<evidence type="ECO:0000313" key="2">
    <source>
        <dbReference type="EMBL" id="KAJ7690737.1"/>
    </source>
</evidence>
<feature type="region of interest" description="Disordered" evidence="1">
    <location>
        <begin position="386"/>
        <end position="409"/>
    </location>
</feature>
<dbReference type="AlphaFoldDB" id="A0AAD7DFX1"/>
<dbReference type="Proteomes" id="UP001221757">
    <property type="component" value="Unassembled WGS sequence"/>
</dbReference>
<name>A0AAD7DFX1_MYCRO</name>
<evidence type="ECO:0000313" key="3">
    <source>
        <dbReference type="Proteomes" id="UP001221757"/>
    </source>
</evidence>
<gene>
    <name evidence="2" type="ORF">B0H17DRAFT_1134246</name>
</gene>
<proteinExistence type="predicted"/>
<dbReference type="EMBL" id="JARKIE010000063">
    <property type="protein sequence ID" value="KAJ7690737.1"/>
    <property type="molecule type" value="Genomic_DNA"/>
</dbReference>
<reference evidence="2" key="1">
    <citation type="submission" date="2023-03" db="EMBL/GenBank/DDBJ databases">
        <title>Massive genome expansion in bonnet fungi (Mycena s.s.) driven by repeated elements and novel gene families across ecological guilds.</title>
        <authorList>
            <consortium name="Lawrence Berkeley National Laboratory"/>
            <person name="Harder C.B."/>
            <person name="Miyauchi S."/>
            <person name="Viragh M."/>
            <person name="Kuo A."/>
            <person name="Thoen E."/>
            <person name="Andreopoulos B."/>
            <person name="Lu D."/>
            <person name="Skrede I."/>
            <person name="Drula E."/>
            <person name="Henrissat B."/>
            <person name="Morin E."/>
            <person name="Kohler A."/>
            <person name="Barry K."/>
            <person name="LaButti K."/>
            <person name="Morin E."/>
            <person name="Salamov A."/>
            <person name="Lipzen A."/>
            <person name="Mereny Z."/>
            <person name="Hegedus B."/>
            <person name="Baldrian P."/>
            <person name="Stursova M."/>
            <person name="Weitz H."/>
            <person name="Taylor A."/>
            <person name="Grigoriev I.V."/>
            <person name="Nagy L.G."/>
            <person name="Martin F."/>
            <person name="Kauserud H."/>
        </authorList>
    </citation>
    <scope>NUCLEOTIDE SEQUENCE</scope>
    <source>
        <strain evidence="2">CBHHK067</strain>
    </source>
</reference>
<feature type="region of interest" description="Disordered" evidence="1">
    <location>
        <begin position="455"/>
        <end position="494"/>
    </location>
</feature>
<organism evidence="2 3">
    <name type="scientific">Mycena rosella</name>
    <name type="common">Pink bonnet</name>
    <name type="synonym">Agaricus rosellus</name>
    <dbReference type="NCBI Taxonomy" id="1033263"/>
    <lineage>
        <taxon>Eukaryota</taxon>
        <taxon>Fungi</taxon>
        <taxon>Dikarya</taxon>
        <taxon>Basidiomycota</taxon>
        <taxon>Agaricomycotina</taxon>
        <taxon>Agaricomycetes</taxon>
        <taxon>Agaricomycetidae</taxon>
        <taxon>Agaricales</taxon>
        <taxon>Marasmiineae</taxon>
        <taxon>Mycenaceae</taxon>
        <taxon>Mycena</taxon>
    </lineage>
</organism>
<protein>
    <submittedName>
        <fullName evidence="2">Uncharacterized protein</fullName>
    </submittedName>
</protein>
<accession>A0AAD7DFX1</accession>
<evidence type="ECO:0000256" key="1">
    <source>
        <dbReference type="SAM" id="MobiDB-lite"/>
    </source>
</evidence>
<sequence length="603" mass="67731">MPLSPGIRTDVVELFNNFGVVMCANYTVRPYLHIMRAITEEDFQGRIGGIWSLSAGMTLQTYQHIQHLINTGIPLVGDLPLELIANFLGSSLDFWCLQLEHTSFWLHCIWLSRILIHYRPVLLSIWSQTVHTIFRRGALELVWENIPEEEWSLFISGTTSDALIDHLPPPSSEHWSPLNDEYLASIGTLNIVQSGFNSAILHLLIPGLHGGVIKHNPNDAHLIEHIIYVVSMMEQVAVKMIESMPLLGGIPLQGKAVKLCREPPTLQLQGEYMCKGRDWWEKKRKIYPSPTQESLSVSIPSLALELVSISAPLPLRDYKPRSGARRVQLGTVRWERDESRICSPDPAHGIGYYVEKSEHVNAPPYPVPSQCAPCFETVCNKAREKESARLHNPTAEPARKSGGSSSVRTQDCTSLASARWLPDLAVASKLRNSSQTISFHCAQEYLEAWNQEHGTEEKQLGKKLRRESRSSLEFNKRKKSSRGASHTQGHELRFSRSLDVPRERIFRLPGDFPPPGATWTFRCDEIGGVRAVHNRCPTLCDAWLNTHADMNHGARKKSAGMDRKARKKRKEGAGCVSVKVFWCPPLLAIERSAALDSAQSCDD</sequence>